<organism evidence="1">
    <name type="scientific">Brassica oleracea</name>
    <name type="common">Wild cabbage</name>
    <dbReference type="NCBI Taxonomy" id="3712"/>
    <lineage>
        <taxon>Eukaryota</taxon>
        <taxon>Viridiplantae</taxon>
        <taxon>Streptophyta</taxon>
        <taxon>Embryophyta</taxon>
        <taxon>Tracheophyta</taxon>
        <taxon>Spermatophyta</taxon>
        <taxon>Magnoliopsida</taxon>
        <taxon>eudicotyledons</taxon>
        <taxon>Gunneridae</taxon>
        <taxon>Pentapetalae</taxon>
        <taxon>rosids</taxon>
        <taxon>malvids</taxon>
        <taxon>Brassicales</taxon>
        <taxon>Brassicaceae</taxon>
        <taxon>Brassiceae</taxon>
        <taxon>Brassica</taxon>
    </lineage>
</organism>
<proteinExistence type="predicted"/>
<dbReference type="AlphaFoldDB" id="A0A3P6FMN4"/>
<dbReference type="EMBL" id="LR031878">
    <property type="protein sequence ID" value="VDD50186.1"/>
    <property type="molecule type" value="Genomic_DNA"/>
</dbReference>
<reference evidence="1" key="1">
    <citation type="submission" date="2018-11" db="EMBL/GenBank/DDBJ databases">
        <authorList>
            <consortium name="Genoscope - CEA"/>
            <person name="William W."/>
        </authorList>
    </citation>
    <scope>NUCLEOTIDE SEQUENCE</scope>
</reference>
<gene>
    <name evidence="1" type="ORF">BOLC1T02575H</name>
</gene>
<sequence>MVGIGSVNDVPRTRVCHVAAREEISQLREALLVANTVMAENRTQMMAMALMFDLMADVNPEFVEMWWVERPNINPNRIPEEQAELERKTERRSLELRDDLDF</sequence>
<accession>A0A3P6FMN4</accession>
<evidence type="ECO:0000313" key="1">
    <source>
        <dbReference type="EMBL" id="VDD50186.1"/>
    </source>
</evidence>
<name>A0A3P6FMN4_BRAOL</name>
<protein>
    <submittedName>
        <fullName evidence="1">Uncharacterized protein</fullName>
    </submittedName>
</protein>